<sequence>MKDGGDDQLLDHVHHGQGLDMQGLAVVFQMDLVAGVNLPLGEHAVSAEGSDVFFADVTGECLRGAAVVG</sequence>
<accession>A0A645D2D7</accession>
<organism evidence="1">
    <name type="scientific">bioreactor metagenome</name>
    <dbReference type="NCBI Taxonomy" id="1076179"/>
    <lineage>
        <taxon>unclassified sequences</taxon>
        <taxon>metagenomes</taxon>
        <taxon>ecological metagenomes</taxon>
    </lineage>
</organism>
<dbReference type="AlphaFoldDB" id="A0A645D2D7"/>
<proteinExistence type="predicted"/>
<gene>
    <name evidence="1" type="ORF">SDC9_130433</name>
</gene>
<protein>
    <submittedName>
        <fullName evidence="1">Uncharacterized protein</fullName>
    </submittedName>
</protein>
<evidence type="ECO:0000313" key="1">
    <source>
        <dbReference type="EMBL" id="MPM83369.1"/>
    </source>
</evidence>
<comment type="caution">
    <text evidence="1">The sequence shown here is derived from an EMBL/GenBank/DDBJ whole genome shotgun (WGS) entry which is preliminary data.</text>
</comment>
<name>A0A645D2D7_9ZZZZ</name>
<dbReference type="EMBL" id="VSSQ01032182">
    <property type="protein sequence ID" value="MPM83369.1"/>
    <property type="molecule type" value="Genomic_DNA"/>
</dbReference>
<reference evidence="1" key="1">
    <citation type="submission" date="2019-08" db="EMBL/GenBank/DDBJ databases">
        <authorList>
            <person name="Kucharzyk K."/>
            <person name="Murdoch R.W."/>
            <person name="Higgins S."/>
            <person name="Loffler F."/>
        </authorList>
    </citation>
    <scope>NUCLEOTIDE SEQUENCE</scope>
</reference>